<protein>
    <submittedName>
        <fullName evidence="1">Uncharacterized protein</fullName>
    </submittedName>
</protein>
<organism evidence="1 2">
    <name type="scientific">Arcticibacterium luteifluviistationis</name>
    <dbReference type="NCBI Taxonomy" id="1784714"/>
    <lineage>
        <taxon>Bacteria</taxon>
        <taxon>Pseudomonadati</taxon>
        <taxon>Bacteroidota</taxon>
        <taxon>Cytophagia</taxon>
        <taxon>Cytophagales</taxon>
        <taxon>Leadbetterellaceae</taxon>
        <taxon>Arcticibacterium</taxon>
    </lineage>
</organism>
<name>A0A2Z4GB50_9BACT</name>
<evidence type="ECO:0000313" key="2">
    <source>
        <dbReference type="Proteomes" id="UP000249873"/>
    </source>
</evidence>
<gene>
    <name evidence="1" type="ORF">DJ013_08245</name>
</gene>
<evidence type="ECO:0000313" key="1">
    <source>
        <dbReference type="EMBL" id="AWV98163.1"/>
    </source>
</evidence>
<dbReference type="KEGG" id="als:DJ013_08245"/>
<reference evidence="1 2" key="1">
    <citation type="submission" date="2018-05" db="EMBL/GenBank/DDBJ databases">
        <title>Complete genome sequence of Arcticibacterium luteifluviistationis SM1504T, a cytophagaceae bacterium isolated from Arctic surface seawater.</title>
        <authorList>
            <person name="Li Y."/>
            <person name="Qin Q.-L."/>
        </authorList>
    </citation>
    <scope>NUCLEOTIDE SEQUENCE [LARGE SCALE GENOMIC DNA]</scope>
    <source>
        <strain evidence="1 2">SM1504</strain>
    </source>
</reference>
<proteinExistence type="predicted"/>
<sequence>MDNVAVPLAEHIFLSSSKIERRTVLELDIKKWGFVKNKTLERASQLFLEFRGGESVTFFRNKKYIQKSVKTSALLFYRVMNSFEK</sequence>
<dbReference type="EMBL" id="CP029480">
    <property type="protein sequence ID" value="AWV98163.1"/>
    <property type="molecule type" value="Genomic_DNA"/>
</dbReference>
<dbReference type="AlphaFoldDB" id="A0A2Z4GB50"/>
<accession>A0A2Z4GB50</accession>
<keyword evidence="2" id="KW-1185">Reference proteome</keyword>
<dbReference type="Proteomes" id="UP000249873">
    <property type="component" value="Chromosome"/>
</dbReference>